<accession>A0ABS0HXW5</accession>
<feature type="domain" description="Cadherin" evidence="3">
    <location>
        <begin position="850"/>
        <end position="960"/>
    </location>
</feature>
<dbReference type="PANTHER" id="PTHR24028:SF328">
    <property type="entry name" value="CADHERIN-3"/>
    <property type="match status" value="1"/>
</dbReference>
<feature type="region of interest" description="Disordered" evidence="2">
    <location>
        <begin position="1"/>
        <end position="25"/>
    </location>
</feature>
<dbReference type="InterPro" id="IPR050174">
    <property type="entry name" value="Protocadherin/Cadherin-CA"/>
</dbReference>
<proteinExistence type="predicted"/>
<organism evidence="4 5">
    <name type="scientific">Microvirga terrestris</name>
    <dbReference type="NCBI Taxonomy" id="2791024"/>
    <lineage>
        <taxon>Bacteria</taxon>
        <taxon>Pseudomonadati</taxon>
        <taxon>Pseudomonadota</taxon>
        <taxon>Alphaproteobacteria</taxon>
        <taxon>Hyphomicrobiales</taxon>
        <taxon>Methylobacteriaceae</taxon>
        <taxon>Microvirga</taxon>
    </lineage>
</organism>
<evidence type="ECO:0000256" key="2">
    <source>
        <dbReference type="SAM" id="MobiDB-lite"/>
    </source>
</evidence>
<sequence>MAFNVLRSGEETQVNSEGNDPQKVYQGDPSVTSLGDGRWVVTWDGYGPAGRGLYQQVYNSDGTPAFTQERRINVVEVASPSESERDSSVVAFEGGWLVTWARGYDEDIFVQRFDADGNPLFATEIKVNQSSIGDQVCPEITVLSDGWLVTWVDRYLGGVFQQRYDANGEAQYLDDQGKVVDRRISTLRRSEMGTQDAAAIDGGTAVVWSRQARNDAPHEIVLQVLDPNGTPIFATEHVIASGIAKYPMPQIKALGDGFLVVWAGADSNGQGVFLQKFNAQGEAQFTQPLKINTVETGDQHEPKVEVLPNGGWIVTYSSGYDVFQRLFDSNGNPIGLEMPVAAWLGSQWNREADVSYIGDGRWVAAWSNWNQGEDKQSGVAQRVFTLADAPVLTADAEVAFGTAGVEVDTLQVQAGGLSSGDRVDGGDGEDILEMIEAGTLDLRAPLEFRGFEAITGTGEEDTIITNVARLSGIESISGGGGNDTLELAGGGTFNLTDMAVNGIESITLTGASATLTVEDAATALLIHGDDFEEDKVVLSGVTLSEIQRYQLFRQGIETVKDASGTYVKGIGEILNLNGDQVIAPIGSIIRLDAGLDAEIPSAPPYYTQLIVKIANRVNSQDRLVISETPRVKIQDDAISVDGVWIGGITADGTGQAGLEIYLTAQATPARVQELVRALSYQNIATGTPVLGPRDINITLVDAGGSATWASVNVAISARAVNPTVLIYGRSVVEGADTGSLSAFAGVRIEDDSSSVKVTVTFDPTKGSLILGSKNVGTYDAAAGTYTIEGHPLDITDDLRALQFDPRDRSDAVGTIERTTFEIVATDSSGLLSEPKTITVEARTANRAPGKPTLSNSTVKELVEDGAAVGTVSGSDPNKGDAVTYSLVGAGDAPFRLDTQGGITWLVVTNGIRVDHEQRKDYTFTLRATDAQGLSNDTVVTIKVDDVNPERTSGSASNDMIKGGAGKDTIGGGLGDDKLFGALGNDVLTGGKGKDIFVFDTKTNKKTNVDKIGDFSVKDDSIWLDNAVFTKVGKGTELKPGKLAKDLFWTGKTAHDSSDRIVYDKATGALYYDQDGTGRGAQVKIATIKKGLPLTEKDFFVI</sequence>
<comment type="caution">
    <text evidence="4">The sequence shown here is derived from an EMBL/GenBank/DDBJ whole genome shotgun (WGS) entry which is preliminary data.</text>
</comment>
<protein>
    <submittedName>
        <fullName evidence="4">Cadherin domain-containing protein</fullName>
    </submittedName>
</protein>
<dbReference type="Pfam" id="PF00028">
    <property type="entry name" value="Cadherin"/>
    <property type="match status" value="1"/>
</dbReference>
<dbReference type="CDD" id="cd11304">
    <property type="entry name" value="Cadherin_repeat"/>
    <property type="match status" value="1"/>
</dbReference>
<dbReference type="Gene3D" id="2.150.10.10">
    <property type="entry name" value="Serralysin-like metalloprotease, C-terminal"/>
    <property type="match status" value="1"/>
</dbReference>
<evidence type="ECO:0000259" key="3">
    <source>
        <dbReference type="PROSITE" id="PS50268"/>
    </source>
</evidence>
<dbReference type="InterPro" id="IPR001343">
    <property type="entry name" value="Hemolysn_Ca-bd"/>
</dbReference>
<dbReference type="PRINTS" id="PR00313">
    <property type="entry name" value="CABNDNGRPT"/>
</dbReference>
<dbReference type="Pfam" id="PF00353">
    <property type="entry name" value="HemolysinCabind"/>
    <property type="match status" value="2"/>
</dbReference>
<dbReference type="InterPro" id="IPR002126">
    <property type="entry name" value="Cadherin-like_dom"/>
</dbReference>
<dbReference type="SMART" id="SM00112">
    <property type="entry name" value="CA"/>
    <property type="match status" value="1"/>
</dbReference>
<dbReference type="Proteomes" id="UP000611708">
    <property type="component" value="Unassembled WGS sequence"/>
</dbReference>
<reference evidence="4 5" key="1">
    <citation type="submission" date="2020-11" db="EMBL/GenBank/DDBJ databases">
        <authorList>
            <person name="Kim M.K."/>
        </authorList>
    </citation>
    <scope>NUCLEOTIDE SEQUENCE [LARGE SCALE GENOMIC DNA]</scope>
    <source>
        <strain evidence="4 5">BT290</strain>
    </source>
</reference>
<dbReference type="SUPFAM" id="SSF51120">
    <property type="entry name" value="beta-Roll"/>
    <property type="match status" value="2"/>
</dbReference>
<dbReference type="RefSeq" id="WP_196265537.1">
    <property type="nucleotide sequence ID" value="NZ_JADQDN010000018.1"/>
</dbReference>
<dbReference type="PROSITE" id="PS00330">
    <property type="entry name" value="HEMOLYSIN_CALCIUM"/>
    <property type="match status" value="2"/>
</dbReference>
<dbReference type="PANTHER" id="PTHR24028">
    <property type="entry name" value="CADHERIN-87A"/>
    <property type="match status" value="1"/>
</dbReference>
<evidence type="ECO:0000313" key="4">
    <source>
        <dbReference type="EMBL" id="MBF9198189.1"/>
    </source>
</evidence>
<evidence type="ECO:0000256" key="1">
    <source>
        <dbReference type="ARBA" id="ARBA00023180"/>
    </source>
</evidence>
<gene>
    <name evidence="4" type="ORF">I2H36_19340</name>
</gene>
<evidence type="ECO:0000313" key="5">
    <source>
        <dbReference type="Proteomes" id="UP000611708"/>
    </source>
</evidence>
<dbReference type="PROSITE" id="PS50268">
    <property type="entry name" value="CADHERIN_2"/>
    <property type="match status" value="1"/>
</dbReference>
<dbReference type="InterPro" id="IPR011049">
    <property type="entry name" value="Serralysin-like_metalloprot_C"/>
</dbReference>
<keyword evidence="5" id="KW-1185">Reference proteome</keyword>
<name>A0ABS0HXW5_9HYPH</name>
<dbReference type="InterPro" id="IPR018511">
    <property type="entry name" value="Hemolysin-typ_Ca-bd_CS"/>
</dbReference>
<dbReference type="EMBL" id="JADQDN010000018">
    <property type="protein sequence ID" value="MBF9198189.1"/>
    <property type="molecule type" value="Genomic_DNA"/>
</dbReference>
<keyword evidence="1" id="KW-0325">Glycoprotein</keyword>